<evidence type="ECO:0000256" key="1">
    <source>
        <dbReference type="SAM" id="MobiDB-lite"/>
    </source>
</evidence>
<proteinExistence type="predicted"/>
<evidence type="ECO:0000256" key="2">
    <source>
        <dbReference type="SAM" id="Phobius"/>
    </source>
</evidence>
<keyword evidence="2" id="KW-0472">Membrane</keyword>
<keyword evidence="2" id="KW-1133">Transmembrane helix</keyword>
<comment type="caution">
    <text evidence="3">The sequence shown here is derived from an EMBL/GenBank/DDBJ whole genome shotgun (WGS) entry which is preliminary data.</text>
</comment>
<protein>
    <recommendedName>
        <fullName evidence="5">DUF937 domain-containing protein</fullName>
    </recommendedName>
</protein>
<gene>
    <name evidence="3" type="ORF">DK847_16255</name>
</gene>
<accession>A0A2W2BIR9</accession>
<feature type="transmembrane region" description="Helical" evidence="2">
    <location>
        <begin position="155"/>
        <end position="174"/>
    </location>
</feature>
<evidence type="ECO:0000313" key="4">
    <source>
        <dbReference type="Proteomes" id="UP000248795"/>
    </source>
</evidence>
<reference evidence="4" key="1">
    <citation type="submission" date="2018-06" db="EMBL/GenBank/DDBJ databases">
        <title>Aestuariibacter litoralis strain KCTC 52945T.</title>
        <authorList>
            <person name="Li X."/>
            <person name="Salam N."/>
            <person name="Li J.-L."/>
            <person name="Chen Y.-M."/>
            <person name="Yang Z.-W."/>
            <person name="Zhang L.-Y."/>
            <person name="Han M.-X."/>
            <person name="Xiao M."/>
            <person name="Li W.-J."/>
        </authorList>
    </citation>
    <scope>NUCLEOTIDE SEQUENCE [LARGE SCALE GENOMIC DNA]</scope>
    <source>
        <strain evidence="4">KCTC 52945</strain>
    </source>
</reference>
<feature type="region of interest" description="Disordered" evidence="1">
    <location>
        <begin position="181"/>
        <end position="213"/>
    </location>
</feature>
<organism evidence="3 4">
    <name type="scientific">Aestuariivirga litoralis</name>
    <dbReference type="NCBI Taxonomy" id="2650924"/>
    <lineage>
        <taxon>Bacteria</taxon>
        <taxon>Pseudomonadati</taxon>
        <taxon>Pseudomonadota</taxon>
        <taxon>Alphaproteobacteria</taxon>
        <taxon>Hyphomicrobiales</taxon>
        <taxon>Aestuariivirgaceae</taxon>
        <taxon>Aestuariivirga</taxon>
    </lineage>
</organism>
<dbReference type="RefSeq" id="WP_111199584.1">
    <property type="nucleotide sequence ID" value="NZ_QKVK01000008.1"/>
</dbReference>
<evidence type="ECO:0008006" key="5">
    <source>
        <dbReference type="Google" id="ProtNLM"/>
    </source>
</evidence>
<feature type="compositionally biased region" description="Basic residues" evidence="1">
    <location>
        <begin position="181"/>
        <end position="195"/>
    </location>
</feature>
<evidence type="ECO:0000313" key="3">
    <source>
        <dbReference type="EMBL" id="PZF75777.1"/>
    </source>
</evidence>
<dbReference type="InterPro" id="IPR009282">
    <property type="entry name" value="DUF937"/>
</dbReference>
<dbReference type="EMBL" id="QKVK01000008">
    <property type="protein sequence ID" value="PZF75777.1"/>
    <property type="molecule type" value="Genomic_DNA"/>
</dbReference>
<dbReference type="Pfam" id="PF06078">
    <property type="entry name" value="DUF937"/>
    <property type="match status" value="1"/>
</dbReference>
<sequence>MSLMSMLDQAQGGRLYALVARSVDLDAGQTQKAMGRLCPAIAERLHARAARDEELFQSLLDLIADNGASNPLEDAEALTGAEAVSDGNAILDDVFGSRSAAMAALRAADASLPERELAKLAPLSATAVVAALAQANRPLALAAGPLPAAGAASGQGFFSALIAAIIAGIVSALTKKLTASTRRRRTTYSRSRTQRRTTSGRSRTPARRRTASASVEDVFKEILGNLGK</sequence>
<dbReference type="AlphaFoldDB" id="A0A2W2BIR9"/>
<keyword evidence="4" id="KW-1185">Reference proteome</keyword>
<keyword evidence="2" id="KW-0812">Transmembrane</keyword>
<name>A0A2W2BIR9_9HYPH</name>
<dbReference type="Proteomes" id="UP000248795">
    <property type="component" value="Unassembled WGS sequence"/>
</dbReference>